<gene>
    <name evidence="1" type="ORF">GKIL_2469</name>
</gene>
<sequence>MVLIRRLAFDGIPESGLSSACALGGFAPDGSTVLVASALGLVFREVQAGFERLRGAKVVLAGDPGGQLGTIDRIQTLLGPTVVAGAAVLIKLVEGSATGAILKLGDLAPVREALPVRLLSAGAGRTAIVARASSLFRPVSAALGGSDVLGFDIETTDGADFEEQDSGAPVVDENNALVGMLVYGSGPVAHCVTASSLFF</sequence>
<accession>U5QM05</accession>
<dbReference type="InterPro" id="IPR009003">
    <property type="entry name" value="Peptidase_S1_PA"/>
</dbReference>
<dbReference type="STRING" id="1183438.GKIL_2469"/>
<dbReference type="RefSeq" id="WP_023173895.1">
    <property type="nucleotide sequence ID" value="NC_022600.1"/>
</dbReference>
<protein>
    <submittedName>
        <fullName evidence="1">Uncharacterized protein</fullName>
    </submittedName>
</protein>
<dbReference type="HOGENOM" id="CLU_1370496_0_0_3"/>
<dbReference type="Proteomes" id="UP000017396">
    <property type="component" value="Chromosome"/>
</dbReference>
<dbReference type="EMBL" id="CP003587">
    <property type="protein sequence ID" value="AGY58715.1"/>
    <property type="molecule type" value="Genomic_DNA"/>
</dbReference>
<keyword evidence="2" id="KW-1185">Reference proteome</keyword>
<dbReference type="PATRIC" id="fig|1183438.3.peg.2428"/>
<organism evidence="1 2">
    <name type="scientific">Gloeobacter kilaueensis (strain ATCC BAA-2537 / CCAP 1431/1 / ULC 316 / JS1)</name>
    <dbReference type="NCBI Taxonomy" id="1183438"/>
    <lineage>
        <taxon>Bacteria</taxon>
        <taxon>Bacillati</taxon>
        <taxon>Cyanobacteriota</taxon>
        <taxon>Cyanophyceae</taxon>
        <taxon>Gloeobacterales</taxon>
        <taxon>Gloeobacteraceae</taxon>
        <taxon>Gloeobacter</taxon>
    </lineage>
</organism>
<evidence type="ECO:0000313" key="2">
    <source>
        <dbReference type="Proteomes" id="UP000017396"/>
    </source>
</evidence>
<proteinExistence type="predicted"/>
<dbReference type="AlphaFoldDB" id="U5QM05"/>
<reference evidence="1 2" key="1">
    <citation type="journal article" date="2013" name="PLoS ONE">
        <title>Cultivation and Complete Genome Sequencing of Gloeobacter kilaueensis sp. nov., from a Lava Cave in Kilauea Caldera, Hawai'i.</title>
        <authorList>
            <person name="Saw J.H."/>
            <person name="Schatz M."/>
            <person name="Brown M.V."/>
            <person name="Kunkel D.D."/>
            <person name="Foster J.S."/>
            <person name="Shick H."/>
            <person name="Christensen S."/>
            <person name="Hou S."/>
            <person name="Wan X."/>
            <person name="Donachie S.P."/>
        </authorList>
    </citation>
    <scope>NUCLEOTIDE SEQUENCE [LARGE SCALE GENOMIC DNA]</scope>
    <source>
        <strain evidence="2">JS</strain>
    </source>
</reference>
<dbReference type="SUPFAM" id="SSF50494">
    <property type="entry name" value="Trypsin-like serine proteases"/>
    <property type="match status" value="1"/>
</dbReference>
<name>U5QM05_GLOK1</name>
<evidence type="ECO:0000313" key="1">
    <source>
        <dbReference type="EMBL" id="AGY58715.1"/>
    </source>
</evidence>
<dbReference type="KEGG" id="glj:GKIL_2469"/>